<keyword evidence="3" id="KW-1185">Reference proteome</keyword>
<reference evidence="2 3" key="1">
    <citation type="journal article" date="2024" name="J Genomics">
        <title>Draft genome sequencing and assembly of Favolaschia claudopus CIRM-BRFM 2984 isolated from oak limbs.</title>
        <authorList>
            <person name="Navarro D."/>
            <person name="Drula E."/>
            <person name="Chaduli D."/>
            <person name="Cazenave R."/>
            <person name="Ahrendt S."/>
            <person name="Wang J."/>
            <person name="Lipzen A."/>
            <person name="Daum C."/>
            <person name="Barry K."/>
            <person name="Grigoriev I.V."/>
            <person name="Favel A."/>
            <person name="Rosso M.N."/>
            <person name="Martin F."/>
        </authorList>
    </citation>
    <scope>NUCLEOTIDE SEQUENCE [LARGE SCALE GENOMIC DNA]</scope>
    <source>
        <strain evidence="2 3">CIRM-BRFM 2984</strain>
    </source>
</reference>
<feature type="region of interest" description="Disordered" evidence="1">
    <location>
        <begin position="76"/>
        <end position="116"/>
    </location>
</feature>
<organism evidence="2 3">
    <name type="scientific">Favolaschia claudopus</name>
    <dbReference type="NCBI Taxonomy" id="2862362"/>
    <lineage>
        <taxon>Eukaryota</taxon>
        <taxon>Fungi</taxon>
        <taxon>Dikarya</taxon>
        <taxon>Basidiomycota</taxon>
        <taxon>Agaricomycotina</taxon>
        <taxon>Agaricomycetes</taxon>
        <taxon>Agaricomycetidae</taxon>
        <taxon>Agaricales</taxon>
        <taxon>Marasmiineae</taxon>
        <taxon>Mycenaceae</taxon>
        <taxon>Favolaschia</taxon>
    </lineage>
</organism>
<accession>A0AAW0A3F7</accession>
<dbReference type="InterPro" id="IPR012337">
    <property type="entry name" value="RNaseH-like_sf"/>
</dbReference>
<feature type="compositionally biased region" description="Basic and acidic residues" evidence="1">
    <location>
        <begin position="103"/>
        <end position="115"/>
    </location>
</feature>
<gene>
    <name evidence="2" type="ORF">R3P38DRAFT_2797273</name>
</gene>
<protein>
    <recommendedName>
        <fullName evidence="4">Transposase</fullName>
    </recommendedName>
</protein>
<dbReference type="Proteomes" id="UP001362999">
    <property type="component" value="Unassembled WGS sequence"/>
</dbReference>
<evidence type="ECO:0000256" key="1">
    <source>
        <dbReference type="SAM" id="MobiDB-lite"/>
    </source>
</evidence>
<comment type="caution">
    <text evidence="2">The sequence shown here is derived from an EMBL/GenBank/DDBJ whole genome shotgun (WGS) entry which is preliminary data.</text>
</comment>
<sequence>MGISSEQYNLLCDASNSFFTVRSFGFGDVEQVMQLVFGSDRSSEEASTWASYWARVFPLSENLDRDEPYEVPDVPAHLGSDDVTMTDAAPPGTSVLSSSLDGQADRQREREERKANGNILTREAKKLGKHFDTFVAALVIERNEKNSVGDLKPNYYCLGCDASWRNNSRTRCGSHLIACTKLQREFPDHWEAFRDDLSNSSASNVLAGKKSAPAVREKSRKVEDPNHDRVAVPGITTSATKATPVQRTLAASWGSTDKMTAPRQSAIDYLLLRLLVCCALAFSLLDNGFFIDFCNALCPSYSVPDRSSFVTSRLAVETTFAMEQLQIMLQSFIHLTLSFDGWSSRRKDEVYTVHVSTPARLSYLVAGIILTGISATGDKICEELTKIILFYAAMRFSMVVSDTTGNVKKCRALICKKWPWILNCPDPCHQLNLLAKEIMLGSKKFPKVKGFTDPIKFISLITTFFSHSNDSTKHLRDELKTEEDRRSLVAFGDTRFSTFGNQASSVSRCFASIESIFERGLVKFDTKATKPLQRIFTRDSDEQLDFKRNLNCINQLFKPISRGLKTLENQRVTCSDVFNIWIGIGVGNYEVFSTPGTSSPILFFIQLTDPETFDCYNRRFAIFMNDCTPGLFILAYCLDPGILLS</sequence>
<dbReference type="AlphaFoldDB" id="A0AAW0A3F7"/>
<evidence type="ECO:0000313" key="2">
    <source>
        <dbReference type="EMBL" id="KAK7000614.1"/>
    </source>
</evidence>
<dbReference type="SUPFAM" id="SSF53098">
    <property type="entry name" value="Ribonuclease H-like"/>
    <property type="match status" value="1"/>
</dbReference>
<dbReference type="EMBL" id="JAWWNJ010000088">
    <property type="protein sequence ID" value="KAK7000614.1"/>
    <property type="molecule type" value="Genomic_DNA"/>
</dbReference>
<evidence type="ECO:0008006" key="4">
    <source>
        <dbReference type="Google" id="ProtNLM"/>
    </source>
</evidence>
<name>A0AAW0A3F7_9AGAR</name>
<proteinExistence type="predicted"/>
<evidence type="ECO:0000313" key="3">
    <source>
        <dbReference type="Proteomes" id="UP001362999"/>
    </source>
</evidence>